<dbReference type="EMBL" id="GDHC01019264">
    <property type="protein sequence ID" value="JAP99364.1"/>
    <property type="molecule type" value="Transcribed_RNA"/>
</dbReference>
<dbReference type="PANTHER" id="PTHR28366:SF1">
    <property type="entry name" value="CHROMOSOME 1 OPEN READING FRAME 131"/>
    <property type="match status" value="1"/>
</dbReference>
<dbReference type="AlphaFoldDB" id="A0A146KUS6"/>
<sequence length="160" mass="18280">MADPYFVPTRSSKILKETAHEVTVHVEQKRVDSFKPKKKSTGDAENGLDMKQARFEVYKFAQSGLPNAQRQKNQKELALKLGAVPPKNKAVNYKILKKELAKKKSKEKEMAELSRLGYLHRPVRTFKNASRNPNATLRKKMAVGTGILKKYENVKIKKTR</sequence>
<evidence type="ECO:0000313" key="1">
    <source>
        <dbReference type="EMBL" id="JAP99364.1"/>
    </source>
</evidence>
<proteinExistence type="predicted"/>
<name>A0A146KUS6_LYGHE</name>
<dbReference type="PANTHER" id="PTHR28366">
    <property type="entry name" value="CHROMOSOME 1 OPEN READING FRAME 131"/>
    <property type="match status" value="1"/>
</dbReference>
<evidence type="ECO:0000313" key="2">
    <source>
        <dbReference type="EMBL" id="JAQ09644.1"/>
    </source>
</evidence>
<dbReference type="InterPro" id="IPR052852">
    <property type="entry name" value="SSU_Processome_Comp"/>
</dbReference>
<dbReference type="InterPro" id="IPR027973">
    <property type="entry name" value="FSAF1-like"/>
</dbReference>
<organism evidence="1">
    <name type="scientific">Lygus hesperus</name>
    <name type="common">Western plant bug</name>
    <dbReference type="NCBI Taxonomy" id="30085"/>
    <lineage>
        <taxon>Eukaryota</taxon>
        <taxon>Metazoa</taxon>
        <taxon>Ecdysozoa</taxon>
        <taxon>Arthropoda</taxon>
        <taxon>Hexapoda</taxon>
        <taxon>Insecta</taxon>
        <taxon>Pterygota</taxon>
        <taxon>Neoptera</taxon>
        <taxon>Paraneoptera</taxon>
        <taxon>Hemiptera</taxon>
        <taxon>Heteroptera</taxon>
        <taxon>Panheteroptera</taxon>
        <taxon>Cimicomorpha</taxon>
        <taxon>Miridae</taxon>
        <taxon>Mirini</taxon>
        <taxon>Lygus</taxon>
    </lineage>
</organism>
<dbReference type="EMBL" id="GDHC01008985">
    <property type="protein sequence ID" value="JAQ09644.1"/>
    <property type="molecule type" value="Transcribed_RNA"/>
</dbReference>
<gene>
    <name evidence="1" type="primary">CA131_0</name>
    <name evidence="2" type="synonym">CA131_2</name>
    <name evidence="2" type="ORF">g.14905</name>
    <name evidence="1" type="ORF">g.14907</name>
</gene>
<protein>
    <submittedName>
        <fullName evidence="1">Uncharacterized protein C1orf131</fullName>
    </submittedName>
</protein>
<accession>A0A146KUS6</accession>
<reference evidence="1" key="1">
    <citation type="journal article" date="2016" name="Gigascience">
        <title>De novo construction of an expanded transcriptome assembly for the western tarnished plant bug, Lygus hesperus.</title>
        <authorList>
            <person name="Tassone E.E."/>
            <person name="Geib S.M."/>
            <person name="Hall B."/>
            <person name="Fabrick J.A."/>
            <person name="Brent C.S."/>
            <person name="Hull J.J."/>
        </authorList>
    </citation>
    <scope>NUCLEOTIDE SEQUENCE</scope>
</reference>
<dbReference type="Pfam" id="PF15375">
    <property type="entry name" value="FSAF1"/>
    <property type="match status" value="1"/>
</dbReference>